<evidence type="ECO:0000259" key="1">
    <source>
        <dbReference type="Pfam" id="PF12680"/>
    </source>
</evidence>
<dbReference type="RefSeq" id="WP_183647223.1">
    <property type="nucleotide sequence ID" value="NZ_JACHWU010000001.1"/>
</dbReference>
<evidence type="ECO:0000313" key="3">
    <source>
        <dbReference type="Proteomes" id="UP000550714"/>
    </source>
</evidence>
<dbReference type="EMBL" id="JACHWU010000001">
    <property type="protein sequence ID" value="MBB3049557.1"/>
    <property type="molecule type" value="Genomic_DNA"/>
</dbReference>
<gene>
    <name evidence="2" type="ORF">FHS23_000552</name>
</gene>
<dbReference type="SUPFAM" id="SSF54427">
    <property type="entry name" value="NTF2-like"/>
    <property type="match status" value="1"/>
</dbReference>
<feature type="domain" description="SnoaL-like" evidence="1">
    <location>
        <begin position="5"/>
        <end position="104"/>
    </location>
</feature>
<keyword evidence="3" id="KW-1185">Reference proteome</keyword>
<reference evidence="2 3" key="1">
    <citation type="submission" date="2020-08" db="EMBL/GenBank/DDBJ databases">
        <title>Genomic Encyclopedia of Type Strains, Phase III (KMG-III): the genomes of soil and plant-associated and newly described type strains.</title>
        <authorList>
            <person name="Whitman W."/>
        </authorList>
    </citation>
    <scope>NUCLEOTIDE SEQUENCE [LARGE SCALE GENOMIC DNA]</scope>
    <source>
        <strain evidence="2 3">CECT 8577</strain>
    </source>
</reference>
<accession>A0A839RYF7</accession>
<organism evidence="2 3">
    <name type="scientific">Prauserella isguenensis</name>
    <dbReference type="NCBI Taxonomy" id="1470180"/>
    <lineage>
        <taxon>Bacteria</taxon>
        <taxon>Bacillati</taxon>
        <taxon>Actinomycetota</taxon>
        <taxon>Actinomycetes</taxon>
        <taxon>Pseudonocardiales</taxon>
        <taxon>Pseudonocardiaceae</taxon>
        <taxon>Prauserella</taxon>
    </lineage>
</organism>
<dbReference type="Gene3D" id="3.10.450.50">
    <property type="match status" value="1"/>
</dbReference>
<protein>
    <recommendedName>
        <fullName evidence="1">SnoaL-like domain-containing protein</fullName>
    </recommendedName>
</protein>
<sequence length="117" mass="13171">MTLYTRWLDELWNGDLDDLESIAARIVARDFVGHWPGRPALVNGPDQLAAVIREGRGMFDELTFALDVGPIVDGDLISARWVAHGHRKGTPAEFHGHDVLRHDGRVFVEYWVIAETP</sequence>
<name>A0A839RYF7_9PSEU</name>
<comment type="caution">
    <text evidence="2">The sequence shown here is derived from an EMBL/GenBank/DDBJ whole genome shotgun (WGS) entry which is preliminary data.</text>
</comment>
<dbReference type="AlphaFoldDB" id="A0A839RYF7"/>
<proteinExistence type="predicted"/>
<dbReference type="Proteomes" id="UP000550714">
    <property type="component" value="Unassembled WGS sequence"/>
</dbReference>
<dbReference type="InterPro" id="IPR037401">
    <property type="entry name" value="SnoaL-like"/>
</dbReference>
<dbReference type="Pfam" id="PF12680">
    <property type="entry name" value="SnoaL_2"/>
    <property type="match status" value="1"/>
</dbReference>
<evidence type="ECO:0000313" key="2">
    <source>
        <dbReference type="EMBL" id="MBB3049557.1"/>
    </source>
</evidence>
<dbReference type="InterPro" id="IPR032710">
    <property type="entry name" value="NTF2-like_dom_sf"/>
</dbReference>